<evidence type="ECO:0000313" key="2">
    <source>
        <dbReference type="EMBL" id="MPN13648.1"/>
    </source>
</evidence>
<reference evidence="2" key="1">
    <citation type="submission" date="2019-08" db="EMBL/GenBank/DDBJ databases">
        <authorList>
            <person name="Kucharzyk K."/>
            <person name="Murdoch R.W."/>
            <person name="Higgins S."/>
            <person name="Loffler F."/>
        </authorList>
    </citation>
    <scope>NUCLEOTIDE SEQUENCE</scope>
</reference>
<comment type="caution">
    <text evidence="2">The sequence shown here is derived from an EMBL/GenBank/DDBJ whole genome shotgun (WGS) entry which is preliminary data.</text>
</comment>
<proteinExistence type="predicted"/>
<name>A0A645FGX4_9ZZZZ</name>
<protein>
    <submittedName>
        <fullName evidence="2">Uncharacterized protein</fullName>
    </submittedName>
</protein>
<feature type="region of interest" description="Disordered" evidence="1">
    <location>
        <begin position="45"/>
        <end position="64"/>
    </location>
</feature>
<organism evidence="2">
    <name type="scientific">bioreactor metagenome</name>
    <dbReference type="NCBI Taxonomy" id="1076179"/>
    <lineage>
        <taxon>unclassified sequences</taxon>
        <taxon>metagenomes</taxon>
        <taxon>ecological metagenomes</taxon>
    </lineage>
</organism>
<dbReference type="EMBL" id="VSSQ01060167">
    <property type="protein sequence ID" value="MPN13648.1"/>
    <property type="molecule type" value="Genomic_DNA"/>
</dbReference>
<evidence type="ECO:0000256" key="1">
    <source>
        <dbReference type="SAM" id="MobiDB-lite"/>
    </source>
</evidence>
<sequence>MPPEFETETNPSARDMADAALRFALLAYSYDLACRRIVSVIREKYGDEGDKKHPKKSKEERSKA</sequence>
<dbReference type="AlphaFoldDB" id="A0A645FGX4"/>
<accession>A0A645FGX4</accession>
<gene>
    <name evidence="2" type="ORF">SDC9_160971</name>
</gene>